<protein>
    <recommendedName>
        <fullName evidence="3">Oxygen tolerance protein BatD</fullName>
    </recommendedName>
</protein>
<dbReference type="Proteomes" id="UP001200145">
    <property type="component" value="Unassembled WGS sequence"/>
</dbReference>
<reference evidence="1 2" key="1">
    <citation type="submission" date="2022-01" db="EMBL/GenBank/DDBJ databases">
        <title>Flavihumibacter sp. nov., isolated from sediment of a river.</title>
        <authorList>
            <person name="Liu H."/>
        </authorList>
    </citation>
    <scope>NUCLEOTIDE SEQUENCE [LARGE SCALE GENOMIC DNA]</scope>
    <source>
        <strain evidence="1 2">RY-1</strain>
    </source>
</reference>
<keyword evidence="2" id="KW-1185">Reference proteome</keyword>
<gene>
    <name evidence="1" type="ORF">L0U88_00465</name>
</gene>
<dbReference type="RefSeq" id="WP_234863519.1">
    <property type="nucleotide sequence ID" value="NZ_JAKEVY010000001.1"/>
</dbReference>
<dbReference type="EMBL" id="JAKEVY010000001">
    <property type="protein sequence ID" value="MCF1713097.1"/>
    <property type="molecule type" value="Genomic_DNA"/>
</dbReference>
<comment type="caution">
    <text evidence="1">The sequence shown here is derived from an EMBL/GenBank/DDBJ whole genome shotgun (WGS) entry which is preliminary data.</text>
</comment>
<accession>A0ABS9BBY5</accession>
<evidence type="ECO:0008006" key="3">
    <source>
        <dbReference type="Google" id="ProtNLM"/>
    </source>
</evidence>
<proteinExistence type="predicted"/>
<sequence>MLRRISAILVLNIFILLGQGKLYAQVTDTLPKKDPLRTMDTIPLGPDSLPIAPVDTTLRILNLNPYMTLHVDSSINYQLEINRVPGNYFWYLRNAPVGLKIGKDDGRLTFKAEKSLFLSGRLKYDQEYKVQMGVQNLSDPKERIDTFFTLMFYNTEIVISRLKPGVSETIFIDEGDTLSIPVQCERGSFPIETISTLTDASLKGYESVRKCDDIFKWAVPYDFVKDGDKEKQKTFHITFVGADKFYNRDTAKITVVVRDALNYPFRKDEYGRVVKEIQRYILQLKFSFKELDKNVKRTKGTRTGFDLMSGSSALAGTVLSTSSADADKNIGKVMPSVGVALVPVKEAVSPVKAYESNSAAQVRTSIKRLEYSLSDNALVGETDPEILTKLAKLRSDLKQVQTQLIDVPMVDTGGMSEEELNQYFNSPRVNKKYKLTRN</sequence>
<organism evidence="1 2">
    <name type="scientific">Flavihumibacter fluminis</name>
    <dbReference type="NCBI Taxonomy" id="2909236"/>
    <lineage>
        <taxon>Bacteria</taxon>
        <taxon>Pseudomonadati</taxon>
        <taxon>Bacteroidota</taxon>
        <taxon>Chitinophagia</taxon>
        <taxon>Chitinophagales</taxon>
        <taxon>Chitinophagaceae</taxon>
        <taxon>Flavihumibacter</taxon>
    </lineage>
</organism>
<name>A0ABS9BBY5_9BACT</name>
<evidence type="ECO:0000313" key="2">
    <source>
        <dbReference type="Proteomes" id="UP001200145"/>
    </source>
</evidence>
<evidence type="ECO:0000313" key="1">
    <source>
        <dbReference type="EMBL" id="MCF1713097.1"/>
    </source>
</evidence>